<organism evidence="1 2">
    <name type="scientific">Vibrio phage vB_VpM-pA2SJ1</name>
    <dbReference type="NCBI Taxonomy" id="3095964"/>
    <lineage>
        <taxon>Viruses</taxon>
        <taxon>Duplodnaviria</taxon>
        <taxon>Heunggongvirae</taxon>
        <taxon>Uroviricota</taxon>
        <taxon>Caudoviricetes</taxon>
    </lineage>
</organism>
<sequence>MKKNVFTDGNGSNLIMVEGMGAYAPLHELDEAKREIEYLLTMQADAVSILEELDKVPSFRERLKGLDRPTDFAIEQAKGDELSRFHNINKRAKEFLSMLEHGLGPEDMKGGNREDVE</sequence>
<name>A0AAX4J592_9CAUD</name>
<evidence type="ECO:0000313" key="2">
    <source>
        <dbReference type="Proteomes" id="UP001432163"/>
    </source>
</evidence>
<dbReference type="EMBL" id="OR813779">
    <property type="protein sequence ID" value="WRQ13085.1"/>
    <property type="molecule type" value="Genomic_DNA"/>
</dbReference>
<accession>A0AAX4J592</accession>
<dbReference type="Proteomes" id="UP001432163">
    <property type="component" value="Segment"/>
</dbReference>
<proteinExistence type="predicted"/>
<reference evidence="1" key="1">
    <citation type="submission" date="2023-11" db="EMBL/GenBank/DDBJ databases">
        <title>Complete genome sequence of Vibrio virus vB_VpM-pA2SJ1.</title>
        <authorList>
            <person name="Lim S.J."/>
            <person name="Park S.Y."/>
            <person name="Kim J.H."/>
        </authorList>
    </citation>
    <scope>NUCLEOTIDE SEQUENCE</scope>
</reference>
<evidence type="ECO:0000313" key="1">
    <source>
        <dbReference type="EMBL" id="WRQ13085.1"/>
    </source>
</evidence>
<protein>
    <submittedName>
        <fullName evidence="1">Uncharacterized protein</fullName>
    </submittedName>
</protein>